<gene>
    <name evidence="8" type="ORF">J3Q64DRAFT_1636589</name>
</gene>
<reference evidence="8 9" key="1">
    <citation type="submission" date="2024-04" db="EMBL/GenBank/DDBJ databases">
        <title>Symmetric and asymmetric DNA N6-adenine methylation regulates different biological responses in Mucorales.</title>
        <authorList>
            <consortium name="Lawrence Berkeley National Laboratory"/>
            <person name="Lax C."/>
            <person name="Mondo S.J."/>
            <person name="Osorio-Concepcion M."/>
            <person name="Muszewska A."/>
            <person name="Corrochano-Luque M."/>
            <person name="Gutierrez G."/>
            <person name="Riley R."/>
            <person name="Lipzen A."/>
            <person name="Guo J."/>
            <person name="Hundley H."/>
            <person name="Amirebrahimi M."/>
            <person name="Ng V."/>
            <person name="Lorenzo-Gutierrez D."/>
            <person name="Binder U."/>
            <person name="Yang J."/>
            <person name="Song Y."/>
            <person name="Canovas D."/>
            <person name="Navarro E."/>
            <person name="Freitag M."/>
            <person name="Gabaldon T."/>
            <person name="Grigoriev I.V."/>
            <person name="Corrochano L.M."/>
            <person name="Nicolas F.E."/>
            <person name="Garre V."/>
        </authorList>
    </citation>
    <scope>NUCLEOTIDE SEQUENCE [LARGE SCALE GENOMIC DNA]</scope>
    <source>
        <strain evidence="8 9">L51</strain>
    </source>
</reference>
<dbReference type="Gene3D" id="3.30.70.330">
    <property type="match status" value="2"/>
</dbReference>
<dbReference type="Pfam" id="PF00658">
    <property type="entry name" value="MLLE"/>
    <property type="match status" value="1"/>
</dbReference>
<feature type="domain" description="PABC" evidence="7">
    <location>
        <begin position="400"/>
        <end position="478"/>
    </location>
</feature>
<dbReference type="InterPro" id="IPR000504">
    <property type="entry name" value="RRM_dom"/>
</dbReference>
<evidence type="ECO:0000256" key="2">
    <source>
        <dbReference type="ARBA" id="ARBA00022737"/>
    </source>
</evidence>
<dbReference type="SUPFAM" id="SSF54928">
    <property type="entry name" value="RNA-binding domain, RBD"/>
    <property type="match status" value="2"/>
</dbReference>
<keyword evidence="3 4" id="KW-0694">RNA-binding</keyword>
<dbReference type="InterPro" id="IPR012677">
    <property type="entry name" value="Nucleotide-bd_a/b_plait_sf"/>
</dbReference>
<dbReference type="PROSITE" id="PS51309">
    <property type="entry name" value="PABC"/>
    <property type="match status" value="1"/>
</dbReference>
<dbReference type="SMART" id="SM00517">
    <property type="entry name" value="PolyA"/>
    <property type="match status" value="1"/>
</dbReference>
<dbReference type="CDD" id="cd00590">
    <property type="entry name" value="RRM_SF"/>
    <property type="match status" value="1"/>
</dbReference>
<feature type="domain" description="RRM" evidence="6">
    <location>
        <begin position="32"/>
        <end position="98"/>
    </location>
</feature>
<dbReference type="Gene3D" id="1.10.1900.10">
    <property type="entry name" value="c-terminal domain of poly(a) binding protein"/>
    <property type="match status" value="1"/>
</dbReference>
<feature type="region of interest" description="Disordered" evidence="5">
    <location>
        <begin position="374"/>
        <end position="396"/>
    </location>
</feature>
<sequence length="479" mass="53051">MFNGAILRSGSFLQLLIYSPESNRPEPKPSAGILYVKDLPPQTNNVSLYDIFRPFGPMNICKILVEQGHELKGTALLLYFKSEDAAHAEQTMVNHTHTHTHMCIYLFSSNPKNTLYLYLISAPAQVDFTNLYIKNLDLDVSSTDLFTNFRKFGHIVSARVMKDKNGELEKSKGFGFVSFLNPGDAQRAMQEMNNKYIMSKPIVVAFHEPKKTRTDRMGGRGGGGGGGGGFGKPPNTPKLATLSLPTTSKTALNGLTLRRRDSVESVSSAMTVSTSTIQRVKMARAVSKCGESRHVDDIVDLLLTLKIKERTLCLFNKDFLRGRIEEAKSALEVFLEEDEVVTPVEQDDHFPTTINTTLLGDLSLQPRGSRAIPIIAPPTKHQQTSQPDSRESLERDQKQKVKALLDSIEGTSGIVTKQLVGERLFPLVKAIGVRRAPKITIRLLDTLSAEELANSMYDKEKLKVKVDAVVASLNASQQY</sequence>
<dbReference type="SMART" id="SM00360">
    <property type="entry name" value="RRM"/>
    <property type="match status" value="2"/>
</dbReference>
<evidence type="ECO:0000256" key="5">
    <source>
        <dbReference type="SAM" id="MobiDB-lite"/>
    </source>
</evidence>
<feature type="region of interest" description="Disordered" evidence="5">
    <location>
        <begin position="212"/>
        <end position="233"/>
    </location>
</feature>
<evidence type="ECO:0000256" key="4">
    <source>
        <dbReference type="PROSITE-ProRule" id="PRU00176"/>
    </source>
</evidence>
<comment type="similarity">
    <text evidence="1">Belongs to the polyadenylate-binding protein type-1 family.</text>
</comment>
<feature type="compositionally biased region" description="Gly residues" evidence="5">
    <location>
        <begin position="219"/>
        <end position="231"/>
    </location>
</feature>
<dbReference type="InterPro" id="IPR002004">
    <property type="entry name" value="PABP_HYD_C"/>
</dbReference>
<feature type="domain" description="RRM" evidence="6">
    <location>
        <begin position="129"/>
        <end position="209"/>
    </location>
</feature>
<evidence type="ECO:0000313" key="9">
    <source>
        <dbReference type="Proteomes" id="UP001448207"/>
    </source>
</evidence>
<organism evidence="8 9">
    <name type="scientific">Phycomyces blakesleeanus</name>
    <dbReference type="NCBI Taxonomy" id="4837"/>
    <lineage>
        <taxon>Eukaryota</taxon>
        <taxon>Fungi</taxon>
        <taxon>Fungi incertae sedis</taxon>
        <taxon>Mucoromycota</taxon>
        <taxon>Mucoromycotina</taxon>
        <taxon>Mucoromycetes</taxon>
        <taxon>Mucorales</taxon>
        <taxon>Phycomycetaceae</taxon>
        <taxon>Phycomyces</taxon>
    </lineage>
</organism>
<dbReference type="Pfam" id="PF00076">
    <property type="entry name" value="RRM_1"/>
    <property type="match status" value="2"/>
</dbReference>
<keyword evidence="2" id="KW-0677">Repeat</keyword>
<dbReference type="Proteomes" id="UP001448207">
    <property type="component" value="Unassembled WGS sequence"/>
</dbReference>
<dbReference type="SUPFAM" id="SSF63570">
    <property type="entry name" value="PABC (PABP) domain"/>
    <property type="match status" value="1"/>
</dbReference>
<evidence type="ECO:0008006" key="10">
    <source>
        <dbReference type="Google" id="ProtNLM"/>
    </source>
</evidence>
<dbReference type="EMBL" id="JBCLYO010000004">
    <property type="protein sequence ID" value="KAL0090560.1"/>
    <property type="molecule type" value="Genomic_DNA"/>
</dbReference>
<evidence type="ECO:0000259" key="7">
    <source>
        <dbReference type="PROSITE" id="PS51309"/>
    </source>
</evidence>
<evidence type="ECO:0000256" key="3">
    <source>
        <dbReference type="ARBA" id="ARBA00022884"/>
    </source>
</evidence>
<keyword evidence="9" id="KW-1185">Reference proteome</keyword>
<dbReference type="InterPro" id="IPR036053">
    <property type="entry name" value="PABP-dom"/>
</dbReference>
<evidence type="ECO:0000256" key="1">
    <source>
        <dbReference type="ARBA" id="ARBA00008557"/>
    </source>
</evidence>
<dbReference type="PROSITE" id="PS50102">
    <property type="entry name" value="RRM"/>
    <property type="match status" value="2"/>
</dbReference>
<proteinExistence type="inferred from homology"/>
<dbReference type="InterPro" id="IPR035979">
    <property type="entry name" value="RBD_domain_sf"/>
</dbReference>
<evidence type="ECO:0000259" key="6">
    <source>
        <dbReference type="PROSITE" id="PS50102"/>
    </source>
</evidence>
<name>A0ABR3B5N5_PHYBL</name>
<dbReference type="PANTHER" id="PTHR24012">
    <property type="entry name" value="RNA BINDING PROTEIN"/>
    <property type="match status" value="1"/>
</dbReference>
<evidence type="ECO:0000313" key="8">
    <source>
        <dbReference type="EMBL" id="KAL0090560.1"/>
    </source>
</evidence>
<protein>
    <recommendedName>
        <fullName evidence="10">Polyadenylate tail-binding protein</fullName>
    </recommendedName>
</protein>
<comment type="caution">
    <text evidence="8">The sequence shown here is derived from an EMBL/GenBank/DDBJ whole genome shotgun (WGS) entry which is preliminary data.</text>
</comment>
<accession>A0ABR3B5N5</accession>